<name>A0AAV4ED04_9GAST</name>
<comment type="caution">
    <text evidence="1">The sequence shown here is derived from an EMBL/GenBank/DDBJ whole genome shotgun (WGS) entry which is preliminary data.</text>
</comment>
<keyword evidence="2" id="KW-1185">Reference proteome</keyword>
<accession>A0AAV4ED04</accession>
<gene>
    <name evidence="1" type="ORF">ElyMa_003480500</name>
</gene>
<protein>
    <submittedName>
        <fullName evidence="1">Uncharacterized protein</fullName>
    </submittedName>
</protein>
<evidence type="ECO:0000313" key="2">
    <source>
        <dbReference type="Proteomes" id="UP000762676"/>
    </source>
</evidence>
<dbReference type="Proteomes" id="UP000762676">
    <property type="component" value="Unassembled WGS sequence"/>
</dbReference>
<organism evidence="1 2">
    <name type="scientific">Elysia marginata</name>
    <dbReference type="NCBI Taxonomy" id="1093978"/>
    <lineage>
        <taxon>Eukaryota</taxon>
        <taxon>Metazoa</taxon>
        <taxon>Spiralia</taxon>
        <taxon>Lophotrochozoa</taxon>
        <taxon>Mollusca</taxon>
        <taxon>Gastropoda</taxon>
        <taxon>Heterobranchia</taxon>
        <taxon>Euthyneura</taxon>
        <taxon>Panpulmonata</taxon>
        <taxon>Sacoglossa</taxon>
        <taxon>Placobranchoidea</taxon>
        <taxon>Plakobranchidae</taxon>
        <taxon>Elysia</taxon>
    </lineage>
</organism>
<evidence type="ECO:0000313" key="1">
    <source>
        <dbReference type="EMBL" id="GFR58376.1"/>
    </source>
</evidence>
<sequence>MAARPLDDNVREADVYLKSDNRIIQRAGSPLSFNTSGYRKVTDIVSSRLYTGKGRPQDKTESRASPDVSYVELQKVSGILTLYLTFRLDYPLSSGNKTSVYIPGFDTLGLDISNGKTRETLSPEMALLNSDKAFSTWNEDRCRRGWPP</sequence>
<dbReference type="AlphaFoldDB" id="A0AAV4ED04"/>
<reference evidence="1 2" key="1">
    <citation type="journal article" date="2021" name="Elife">
        <title>Chloroplast acquisition without the gene transfer in kleptoplastic sea slugs, Plakobranchus ocellatus.</title>
        <authorList>
            <person name="Maeda T."/>
            <person name="Takahashi S."/>
            <person name="Yoshida T."/>
            <person name="Shimamura S."/>
            <person name="Takaki Y."/>
            <person name="Nagai Y."/>
            <person name="Toyoda A."/>
            <person name="Suzuki Y."/>
            <person name="Arimoto A."/>
            <person name="Ishii H."/>
            <person name="Satoh N."/>
            <person name="Nishiyama T."/>
            <person name="Hasebe M."/>
            <person name="Maruyama T."/>
            <person name="Minagawa J."/>
            <person name="Obokata J."/>
            <person name="Shigenobu S."/>
        </authorList>
    </citation>
    <scope>NUCLEOTIDE SEQUENCE [LARGE SCALE GENOMIC DNA]</scope>
</reference>
<dbReference type="EMBL" id="BMAT01007137">
    <property type="protein sequence ID" value="GFR58376.1"/>
    <property type="molecule type" value="Genomic_DNA"/>
</dbReference>
<proteinExistence type="predicted"/>